<protein>
    <submittedName>
        <fullName evidence="1">Uncharacterized protein</fullName>
    </submittedName>
</protein>
<gene>
    <name evidence="1" type="ORF">C7459_10324</name>
</gene>
<organism evidence="1 2">
    <name type="scientific">Tumebacillus permanentifrigoris</name>
    <dbReference type="NCBI Taxonomy" id="378543"/>
    <lineage>
        <taxon>Bacteria</taxon>
        <taxon>Bacillati</taxon>
        <taxon>Bacillota</taxon>
        <taxon>Bacilli</taxon>
        <taxon>Bacillales</taxon>
        <taxon>Alicyclobacillaceae</taxon>
        <taxon>Tumebacillus</taxon>
    </lineage>
</organism>
<keyword evidence="2" id="KW-1185">Reference proteome</keyword>
<evidence type="ECO:0000313" key="2">
    <source>
        <dbReference type="Proteomes" id="UP000245634"/>
    </source>
</evidence>
<dbReference type="RefSeq" id="WP_109686586.1">
    <property type="nucleotide sequence ID" value="NZ_QGGL01000003.1"/>
</dbReference>
<comment type="caution">
    <text evidence="1">The sequence shown here is derived from an EMBL/GenBank/DDBJ whole genome shotgun (WGS) entry which is preliminary data.</text>
</comment>
<accession>A0A316DCM8</accession>
<dbReference type="InterPro" id="IPR058600">
    <property type="entry name" value="YhjD-like"/>
</dbReference>
<dbReference type="EMBL" id="QGGL01000003">
    <property type="protein sequence ID" value="PWK15488.1"/>
    <property type="molecule type" value="Genomic_DNA"/>
</dbReference>
<dbReference type="Pfam" id="PF26325">
    <property type="entry name" value="YhjD"/>
    <property type="match status" value="1"/>
</dbReference>
<name>A0A316DCM8_9BACL</name>
<sequence>MTDSFQSLSAVKAVLIMHLLRQQVEADLNLLASAPLLLSQCLVERLQGIHGLLLNRVADHKRLLRRYGVRIVEQQKNSLDFQIAYMERGYRVQHCFLLATLQAEAQVLFKTLLEGGTT</sequence>
<reference evidence="1 2" key="1">
    <citation type="submission" date="2018-05" db="EMBL/GenBank/DDBJ databases">
        <title>Genomic Encyclopedia of Type Strains, Phase IV (KMG-IV): sequencing the most valuable type-strain genomes for metagenomic binning, comparative biology and taxonomic classification.</title>
        <authorList>
            <person name="Goeker M."/>
        </authorList>
    </citation>
    <scope>NUCLEOTIDE SEQUENCE [LARGE SCALE GENOMIC DNA]</scope>
    <source>
        <strain evidence="1 2">DSM 18773</strain>
    </source>
</reference>
<proteinExistence type="predicted"/>
<evidence type="ECO:0000313" key="1">
    <source>
        <dbReference type="EMBL" id="PWK15488.1"/>
    </source>
</evidence>
<dbReference type="AlphaFoldDB" id="A0A316DCM8"/>
<dbReference type="OrthoDB" id="2381707at2"/>
<dbReference type="Proteomes" id="UP000245634">
    <property type="component" value="Unassembled WGS sequence"/>
</dbReference>